<proteinExistence type="predicted"/>
<dbReference type="Proteomes" id="UP001231189">
    <property type="component" value="Unassembled WGS sequence"/>
</dbReference>
<reference evidence="2" key="1">
    <citation type="submission" date="2023-07" db="EMBL/GenBank/DDBJ databases">
        <title>A chromosome-level genome assembly of Lolium multiflorum.</title>
        <authorList>
            <person name="Chen Y."/>
            <person name="Copetti D."/>
            <person name="Kolliker R."/>
            <person name="Studer B."/>
        </authorList>
    </citation>
    <scope>NUCLEOTIDE SEQUENCE</scope>
    <source>
        <strain evidence="2">02402/16</strain>
        <tissue evidence="2">Leaf</tissue>
    </source>
</reference>
<feature type="compositionally biased region" description="Basic and acidic residues" evidence="1">
    <location>
        <begin position="74"/>
        <end position="87"/>
    </location>
</feature>
<evidence type="ECO:0000313" key="3">
    <source>
        <dbReference type="Proteomes" id="UP001231189"/>
    </source>
</evidence>
<evidence type="ECO:0000313" key="2">
    <source>
        <dbReference type="EMBL" id="KAK1679408.1"/>
    </source>
</evidence>
<gene>
    <name evidence="2" type="ORF">QYE76_040256</name>
</gene>
<organism evidence="2 3">
    <name type="scientific">Lolium multiflorum</name>
    <name type="common">Italian ryegrass</name>
    <name type="synonym">Lolium perenne subsp. multiflorum</name>
    <dbReference type="NCBI Taxonomy" id="4521"/>
    <lineage>
        <taxon>Eukaryota</taxon>
        <taxon>Viridiplantae</taxon>
        <taxon>Streptophyta</taxon>
        <taxon>Embryophyta</taxon>
        <taxon>Tracheophyta</taxon>
        <taxon>Spermatophyta</taxon>
        <taxon>Magnoliopsida</taxon>
        <taxon>Liliopsida</taxon>
        <taxon>Poales</taxon>
        <taxon>Poaceae</taxon>
        <taxon>BOP clade</taxon>
        <taxon>Pooideae</taxon>
        <taxon>Poodae</taxon>
        <taxon>Poeae</taxon>
        <taxon>Poeae Chloroplast Group 2 (Poeae type)</taxon>
        <taxon>Loliodinae</taxon>
        <taxon>Loliinae</taxon>
        <taxon>Lolium</taxon>
    </lineage>
</organism>
<accession>A0AAD8TCG4</accession>
<dbReference type="Pfam" id="PF14223">
    <property type="entry name" value="Retrotran_gag_2"/>
    <property type="match status" value="1"/>
</dbReference>
<sequence>MSQAVCSKVGAWAATCPPSTATWLAHGSTASRLAPAWRRKEDGEAEVAHGALTARRGGMETEGRVQRARICAGLRRDGSPEDAREAGSRLQTPAATRGTEGLDGRGTPWSRPPRPSNHPRWHSSSCQELQCGVMGDHCSWMEPQDPDRLTSTEFYNRQLNASARDKIRSGINRKLLDQVNDIDSAKELWDRIVVLQEGTDLIQSALYDSAKQEATMFMIREGESVVDAYGRLGALRVKVKGLGCEKYNDGFEMNEAFIKSKVIAMIASSNKTPMRVYTSVGNQEEGVMRTKTSFPYETKVIEPVGAKKHVKVVGGGM</sequence>
<protein>
    <submittedName>
        <fullName evidence="2">Uncharacterized protein</fullName>
    </submittedName>
</protein>
<name>A0AAD8TCG4_LOLMU</name>
<feature type="region of interest" description="Disordered" evidence="1">
    <location>
        <begin position="72"/>
        <end position="123"/>
    </location>
</feature>
<evidence type="ECO:0000256" key="1">
    <source>
        <dbReference type="SAM" id="MobiDB-lite"/>
    </source>
</evidence>
<dbReference type="EMBL" id="JAUUTY010000002">
    <property type="protein sequence ID" value="KAK1679408.1"/>
    <property type="molecule type" value="Genomic_DNA"/>
</dbReference>
<dbReference type="AlphaFoldDB" id="A0AAD8TCG4"/>
<comment type="caution">
    <text evidence="2">The sequence shown here is derived from an EMBL/GenBank/DDBJ whole genome shotgun (WGS) entry which is preliminary data.</text>
</comment>
<keyword evidence="3" id="KW-1185">Reference proteome</keyword>